<evidence type="ECO:0000313" key="7">
    <source>
        <dbReference type="Proteomes" id="UP000435112"/>
    </source>
</evidence>
<evidence type="ECO:0000259" key="1">
    <source>
        <dbReference type="PROSITE" id="PS00028"/>
    </source>
</evidence>
<dbReference type="EMBL" id="QXFT01000244">
    <property type="protein sequence ID" value="KAE9349695.1"/>
    <property type="molecule type" value="Genomic_DNA"/>
</dbReference>
<evidence type="ECO:0000313" key="6">
    <source>
        <dbReference type="Proteomes" id="UP000434957"/>
    </source>
</evidence>
<dbReference type="Proteomes" id="UP000434957">
    <property type="component" value="Unassembled WGS sequence"/>
</dbReference>
<dbReference type="PROSITE" id="PS00028">
    <property type="entry name" value="ZINC_FINGER_C2H2_1"/>
    <property type="match status" value="1"/>
</dbReference>
<evidence type="ECO:0000313" key="3">
    <source>
        <dbReference type="EMBL" id="KAE9044886.1"/>
    </source>
</evidence>
<sequence length="155" mass="18649">MDKSKHPDCRCICGLSFPMQHLLDDHQSACDHVKVEEWEKTLKSMTSPGAECFPCCRLLSLDDVLFNDQMLIYRTYEESACCSSCRNAWYPYEGRAMMQRQDVQRYLYLRRTTVPFPWLKEYRVQLFRELQEYLHHPLRVHKWLDSGRKLESYLE</sequence>
<comment type="caution">
    <text evidence="3">The sequence shown here is derived from an EMBL/GenBank/DDBJ whole genome shotgun (WGS) entry which is preliminary data.</text>
</comment>
<name>A0A6A3NTP9_9STRA</name>
<dbReference type="EMBL" id="QXFU01000256">
    <property type="protein sequence ID" value="KAE9038725.1"/>
    <property type="molecule type" value="Genomic_DNA"/>
</dbReference>
<dbReference type="EMBL" id="QXFV01000227">
    <property type="protein sequence ID" value="KAE9044886.1"/>
    <property type="molecule type" value="Genomic_DNA"/>
</dbReference>
<dbReference type="AlphaFoldDB" id="A0A6A3NTP9"/>
<feature type="domain" description="C2H2-type" evidence="1">
    <location>
        <begin position="9"/>
        <end position="32"/>
    </location>
</feature>
<dbReference type="InterPro" id="IPR013087">
    <property type="entry name" value="Znf_C2H2_type"/>
</dbReference>
<dbReference type="OrthoDB" id="88436at2759"/>
<gene>
    <name evidence="3" type="ORF">PR001_g5182</name>
    <name evidence="2" type="ORF">PR002_g5864</name>
    <name evidence="4" type="ORF">PR003_g5745</name>
</gene>
<accession>A0A6A3NTP9</accession>
<evidence type="ECO:0000313" key="4">
    <source>
        <dbReference type="EMBL" id="KAE9349695.1"/>
    </source>
</evidence>
<evidence type="ECO:0000313" key="5">
    <source>
        <dbReference type="Proteomes" id="UP000429607"/>
    </source>
</evidence>
<protein>
    <recommendedName>
        <fullName evidence="1">C2H2-type domain-containing protein</fullName>
    </recommendedName>
</protein>
<evidence type="ECO:0000313" key="2">
    <source>
        <dbReference type="EMBL" id="KAE9038725.1"/>
    </source>
</evidence>
<keyword evidence="6" id="KW-1185">Reference proteome</keyword>
<organism evidence="3 5">
    <name type="scientific">Phytophthora rubi</name>
    <dbReference type="NCBI Taxonomy" id="129364"/>
    <lineage>
        <taxon>Eukaryota</taxon>
        <taxon>Sar</taxon>
        <taxon>Stramenopiles</taxon>
        <taxon>Oomycota</taxon>
        <taxon>Peronosporomycetes</taxon>
        <taxon>Peronosporales</taxon>
        <taxon>Peronosporaceae</taxon>
        <taxon>Phytophthora</taxon>
    </lineage>
</organism>
<dbReference type="Proteomes" id="UP000435112">
    <property type="component" value="Unassembled WGS sequence"/>
</dbReference>
<reference evidence="5 7" key="1">
    <citation type="submission" date="2018-09" db="EMBL/GenBank/DDBJ databases">
        <title>Genomic investigation of the strawberry pathogen Phytophthora fragariae indicates pathogenicity is determined by transcriptional variation in three key races.</title>
        <authorList>
            <person name="Adams T.M."/>
            <person name="Armitage A.D."/>
            <person name="Sobczyk M.K."/>
            <person name="Bates H.J."/>
            <person name="Dunwell J.M."/>
            <person name="Nellist C.F."/>
            <person name="Harrison R.J."/>
        </authorList>
    </citation>
    <scope>NUCLEOTIDE SEQUENCE [LARGE SCALE GENOMIC DNA]</scope>
    <source>
        <strain evidence="3 5">SCRP249</strain>
        <strain evidence="2 7">SCRP324</strain>
        <strain evidence="4 6">SCRP333</strain>
    </source>
</reference>
<proteinExistence type="predicted"/>
<dbReference type="Proteomes" id="UP000429607">
    <property type="component" value="Unassembled WGS sequence"/>
</dbReference>